<dbReference type="AlphaFoldDB" id="A0AAV5PGN1"/>
<gene>
    <name evidence="1" type="ORF">ME0900_13760</name>
</gene>
<protein>
    <submittedName>
        <fullName evidence="1">Uncharacterized protein</fullName>
    </submittedName>
</protein>
<evidence type="ECO:0000313" key="2">
    <source>
        <dbReference type="Proteomes" id="UP001165243"/>
    </source>
</evidence>
<accession>A0AAV5PGN1</accession>
<name>A0AAV5PGN1_LACDE</name>
<dbReference type="Proteomes" id="UP001165243">
    <property type="component" value="Unassembled WGS sequence"/>
</dbReference>
<sequence length="61" mass="7004">MNPEEYLKEDFEATGHSRYTVDGLEKNDPDGWTRQLLEKGKRPSADNLDDFVAVLYEVGDQ</sequence>
<reference evidence="1" key="1">
    <citation type="submission" date="2023-04" db="EMBL/GenBank/DDBJ databases">
        <title>Draft genome sequences of Lactobacillus delbrueckii subsp. bulgaricus ME-900 and ME-901 with improved acid tolerance.</title>
        <authorList>
            <person name="Ishida T."/>
            <person name="Yamamoto E."/>
            <person name="Koizumi A."/>
            <person name="Fujiwara S."/>
            <person name="Makino S."/>
            <person name="Kano H."/>
            <person name="Kimura K."/>
        </authorList>
    </citation>
    <scope>NUCLEOTIDE SEQUENCE</scope>
    <source>
        <strain evidence="1">ME-900</strain>
    </source>
</reference>
<organism evidence="1 2">
    <name type="scientific">Lactobacillus delbrueckii subsp. bulgaricus</name>
    <dbReference type="NCBI Taxonomy" id="1585"/>
    <lineage>
        <taxon>Bacteria</taxon>
        <taxon>Bacillati</taxon>
        <taxon>Bacillota</taxon>
        <taxon>Bacilli</taxon>
        <taxon>Lactobacillales</taxon>
        <taxon>Lactobacillaceae</taxon>
        <taxon>Lactobacillus</taxon>
    </lineage>
</organism>
<comment type="caution">
    <text evidence="1">The sequence shown here is derived from an EMBL/GenBank/DDBJ whole genome shotgun (WGS) entry which is preliminary data.</text>
</comment>
<dbReference type="RefSeq" id="WP_014565288.1">
    <property type="nucleotide sequence ID" value="NZ_BSWJ01000040.1"/>
</dbReference>
<dbReference type="EMBL" id="BSWK01000019">
    <property type="protein sequence ID" value="GMB87003.1"/>
    <property type="molecule type" value="Genomic_DNA"/>
</dbReference>
<proteinExistence type="predicted"/>
<evidence type="ECO:0000313" key="1">
    <source>
        <dbReference type="EMBL" id="GMB87003.1"/>
    </source>
</evidence>